<accession>A0A1T4T3R6</accession>
<organism evidence="2 3">
    <name type="scientific">Consotaella salsifontis</name>
    <dbReference type="NCBI Taxonomy" id="1365950"/>
    <lineage>
        <taxon>Bacteria</taxon>
        <taxon>Pseudomonadati</taxon>
        <taxon>Pseudomonadota</taxon>
        <taxon>Alphaproteobacteria</taxon>
        <taxon>Hyphomicrobiales</taxon>
        <taxon>Aurantimonadaceae</taxon>
        <taxon>Consotaella</taxon>
    </lineage>
</organism>
<gene>
    <name evidence="2" type="ORF">SAMN05428963_11880</name>
</gene>
<feature type="domain" description="SCP" evidence="1">
    <location>
        <begin position="52"/>
        <end position="165"/>
    </location>
</feature>
<protein>
    <submittedName>
        <fullName evidence="2">Uncharacterized conserved protein YkwD, contains CAP (CSP/antigen 5/PR1) domain</fullName>
    </submittedName>
</protein>
<dbReference type="STRING" id="1365950.SAMN05428963_11880"/>
<evidence type="ECO:0000313" key="2">
    <source>
        <dbReference type="EMBL" id="SKA35160.1"/>
    </source>
</evidence>
<keyword evidence="3" id="KW-1185">Reference proteome</keyword>
<dbReference type="Pfam" id="PF00188">
    <property type="entry name" value="CAP"/>
    <property type="match status" value="1"/>
</dbReference>
<evidence type="ECO:0000259" key="1">
    <source>
        <dbReference type="Pfam" id="PF00188"/>
    </source>
</evidence>
<dbReference type="CDD" id="cd05379">
    <property type="entry name" value="CAP_bacterial"/>
    <property type="match status" value="1"/>
</dbReference>
<reference evidence="2 3" key="1">
    <citation type="submission" date="2017-02" db="EMBL/GenBank/DDBJ databases">
        <authorList>
            <person name="Peterson S.W."/>
        </authorList>
    </citation>
    <scope>NUCLEOTIDE SEQUENCE [LARGE SCALE GENOMIC DNA]</scope>
    <source>
        <strain evidence="2 3">USBA 369</strain>
    </source>
</reference>
<dbReference type="PROSITE" id="PS51257">
    <property type="entry name" value="PROKAR_LIPOPROTEIN"/>
    <property type="match status" value="1"/>
</dbReference>
<evidence type="ECO:0000313" key="3">
    <source>
        <dbReference type="Proteomes" id="UP000190135"/>
    </source>
</evidence>
<proteinExistence type="predicted"/>
<dbReference type="InterPro" id="IPR035940">
    <property type="entry name" value="CAP_sf"/>
</dbReference>
<name>A0A1T4T3R6_9HYPH</name>
<dbReference type="EMBL" id="FUXL01000018">
    <property type="protein sequence ID" value="SKA35160.1"/>
    <property type="molecule type" value="Genomic_DNA"/>
</dbReference>
<dbReference type="AlphaFoldDB" id="A0A1T4T3R6"/>
<dbReference type="SUPFAM" id="SSF55797">
    <property type="entry name" value="PR-1-like"/>
    <property type="match status" value="1"/>
</dbReference>
<dbReference type="Gene3D" id="3.40.33.10">
    <property type="entry name" value="CAP"/>
    <property type="match status" value="1"/>
</dbReference>
<dbReference type="PANTHER" id="PTHR31157:SF1">
    <property type="entry name" value="SCP DOMAIN-CONTAINING PROTEIN"/>
    <property type="match status" value="1"/>
</dbReference>
<dbReference type="Proteomes" id="UP000190135">
    <property type="component" value="Unassembled WGS sequence"/>
</dbReference>
<dbReference type="PANTHER" id="PTHR31157">
    <property type="entry name" value="SCP DOMAIN-CONTAINING PROTEIN"/>
    <property type="match status" value="1"/>
</dbReference>
<dbReference type="InterPro" id="IPR014044">
    <property type="entry name" value="CAP_dom"/>
</dbReference>
<sequence>MSMHRSLPVWPNYRRRARTLLALASAALLSGCLGVTDQKPTSEVAFDRQAALAKVNDFRRQNGLGAVSYDKRLQAAAERQAAMMASADKMDHNVAGKLPGRIESFGYQWSATAENIGRGYQSFDAALEGWKNSPHHRDNLLNKPARDIGIAAARQATGSTIYWAMIVAAPHVRPTVQPAGPEIRVGGVILGGSLRIP</sequence>